<protein>
    <submittedName>
        <fullName evidence="1">Uncharacterized protein</fullName>
    </submittedName>
</protein>
<accession>A0ACC0KG66</accession>
<sequence>MSPYETLFAYFGLYFLFMLAFFILICLICGIVLLCYQKKLGVDLTSSTDPREDTPLPQQDHMHTRLRHMLREGRHAALPRAQPKPKDATAQQLLKSAWRLPHPPRSRDLNQVVATS</sequence>
<evidence type="ECO:0000313" key="2">
    <source>
        <dbReference type="Proteomes" id="UP001064048"/>
    </source>
</evidence>
<gene>
    <name evidence="1" type="ORF">MSG28_003832</name>
</gene>
<keyword evidence="2" id="KW-1185">Reference proteome</keyword>
<name>A0ACC0KG66_CHOFU</name>
<evidence type="ECO:0000313" key="1">
    <source>
        <dbReference type="EMBL" id="KAI8435536.1"/>
    </source>
</evidence>
<organism evidence="1 2">
    <name type="scientific">Choristoneura fumiferana</name>
    <name type="common">Spruce budworm moth</name>
    <name type="synonym">Archips fumiferana</name>
    <dbReference type="NCBI Taxonomy" id="7141"/>
    <lineage>
        <taxon>Eukaryota</taxon>
        <taxon>Metazoa</taxon>
        <taxon>Ecdysozoa</taxon>
        <taxon>Arthropoda</taxon>
        <taxon>Hexapoda</taxon>
        <taxon>Insecta</taxon>
        <taxon>Pterygota</taxon>
        <taxon>Neoptera</taxon>
        <taxon>Endopterygota</taxon>
        <taxon>Lepidoptera</taxon>
        <taxon>Glossata</taxon>
        <taxon>Ditrysia</taxon>
        <taxon>Tortricoidea</taxon>
        <taxon>Tortricidae</taxon>
        <taxon>Tortricinae</taxon>
        <taxon>Choristoneura</taxon>
    </lineage>
</organism>
<proteinExistence type="predicted"/>
<dbReference type="EMBL" id="CM046106">
    <property type="protein sequence ID" value="KAI8435536.1"/>
    <property type="molecule type" value="Genomic_DNA"/>
</dbReference>
<reference evidence="1 2" key="1">
    <citation type="journal article" date="2022" name="Genome Biol. Evol.">
        <title>The Spruce Budworm Genome: Reconstructing the Evolutionary History of Antifreeze Proteins.</title>
        <authorList>
            <person name="Beliveau C."/>
            <person name="Gagne P."/>
            <person name="Picq S."/>
            <person name="Vernygora O."/>
            <person name="Keeling C.I."/>
            <person name="Pinkney K."/>
            <person name="Doucet D."/>
            <person name="Wen F."/>
            <person name="Johnston J.S."/>
            <person name="Maaroufi H."/>
            <person name="Boyle B."/>
            <person name="Laroche J."/>
            <person name="Dewar K."/>
            <person name="Juretic N."/>
            <person name="Blackburn G."/>
            <person name="Nisole A."/>
            <person name="Brunet B."/>
            <person name="Brandao M."/>
            <person name="Lumley L."/>
            <person name="Duan J."/>
            <person name="Quan G."/>
            <person name="Lucarotti C.J."/>
            <person name="Roe A.D."/>
            <person name="Sperling F.A.H."/>
            <person name="Levesque R.C."/>
            <person name="Cusson M."/>
        </authorList>
    </citation>
    <scope>NUCLEOTIDE SEQUENCE [LARGE SCALE GENOMIC DNA]</scope>
    <source>
        <strain evidence="1">Glfc:IPQL:Cfum</strain>
    </source>
</reference>
<comment type="caution">
    <text evidence="1">The sequence shown here is derived from an EMBL/GenBank/DDBJ whole genome shotgun (WGS) entry which is preliminary data.</text>
</comment>
<dbReference type="Proteomes" id="UP001064048">
    <property type="component" value="Chromosome 6"/>
</dbReference>